<dbReference type="EMBL" id="LT840184">
    <property type="protein sequence ID" value="SMF85009.1"/>
    <property type="molecule type" value="Genomic_DNA"/>
</dbReference>
<protein>
    <submittedName>
        <fullName evidence="1">Uridine kinase</fullName>
    </submittedName>
</protein>
<reference evidence="1 2" key="1">
    <citation type="submission" date="2017-04" db="EMBL/GenBank/DDBJ databases">
        <authorList>
            <person name="Afonso C.L."/>
            <person name="Miller P.J."/>
            <person name="Scott M.A."/>
            <person name="Spackman E."/>
            <person name="Goraichik I."/>
            <person name="Dimitrov K.M."/>
            <person name="Suarez D.L."/>
            <person name="Swayne D.E."/>
        </authorList>
    </citation>
    <scope>NUCLEOTIDE SEQUENCE [LARGE SCALE GENOMIC DNA]</scope>
    <source>
        <strain evidence="1 2">N3/975</strain>
    </source>
</reference>
<evidence type="ECO:0000313" key="1">
    <source>
        <dbReference type="EMBL" id="SMF85009.1"/>
    </source>
</evidence>
<evidence type="ECO:0000313" key="2">
    <source>
        <dbReference type="Proteomes" id="UP000192940"/>
    </source>
</evidence>
<dbReference type="GO" id="GO:0016301">
    <property type="term" value="F:kinase activity"/>
    <property type="evidence" value="ECO:0007669"/>
    <property type="project" value="UniProtKB-KW"/>
</dbReference>
<name>A0A1X7HEG8_9BACL</name>
<organism evidence="1 2">
    <name type="scientific">Paenibacillus uliginis N3/975</name>
    <dbReference type="NCBI Taxonomy" id="1313296"/>
    <lineage>
        <taxon>Bacteria</taxon>
        <taxon>Bacillati</taxon>
        <taxon>Bacillota</taxon>
        <taxon>Bacilli</taxon>
        <taxon>Bacillales</taxon>
        <taxon>Paenibacillaceae</taxon>
        <taxon>Paenibacillus</taxon>
    </lineage>
</organism>
<accession>A0A1X7HEG8</accession>
<dbReference type="Pfam" id="PF13671">
    <property type="entry name" value="AAA_33"/>
    <property type="match status" value="1"/>
</dbReference>
<dbReference type="Proteomes" id="UP000192940">
    <property type="component" value="Chromosome I"/>
</dbReference>
<keyword evidence="1" id="KW-0418">Kinase</keyword>
<dbReference type="RefSeq" id="WP_208919769.1">
    <property type="nucleotide sequence ID" value="NZ_LT840184.1"/>
</dbReference>
<gene>
    <name evidence="1" type="ORF">SAMN05661091_2823</name>
</gene>
<proteinExistence type="predicted"/>
<keyword evidence="1" id="KW-0808">Transferase</keyword>
<keyword evidence="2" id="KW-1185">Reference proteome</keyword>
<dbReference type="Gene3D" id="3.40.50.300">
    <property type="entry name" value="P-loop containing nucleotide triphosphate hydrolases"/>
    <property type="match status" value="1"/>
</dbReference>
<sequence>MKSAPIVIISGPPGSGKSSVARRLAENSAYERAIHMHTDDFYQYVRKGYISTWLPEAREQNVVILEAFTASATRYALGGYEVIVDGIIGPWFLDPWIKAVQDGFDVRFVILRPNEQTTVARAAERQGPGALVNAEVVGKMWNYFANLGRYESHVIDTTTQNIDESVTAIKKSIDDEAMRLS</sequence>
<dbReference type="STRING" id="1313296.SAMN05661091_2823"/>
<dbReference type="AlphaFoldDB" id="A0A1X7HEG8"/>
<dbReference type="InterPro" id="IPR027417">
    <property type="entry name" value="P-loop_NTPase"/>
</dbReference>
<dbReference type="SUPFAM" id="SSF52540">
    <property type="entry name" value="P-loop containing nucleoside triphosphate hydrolases"/>
    <property type="match status" value="1"/>
</dbReference>